<evidence type="ECO:0000313" key="5">
    <source>
        <dbReference type="Proteomes" id="UP000813385"/>
    </source>
</evidence>
<dbReference type="OrthoDB" id="1517790at2759"/>
<keyword evidence="5" id="KW-1185">Reference proteome</keyword>
<evidence type="ECO:0000256" key="2">
    <source>
        <dbReference type="ARBA" id="ARBA00022737"/>
    </source>
</evidence>
<dbReference type="AlphaFoldDB" id="A0A8K0TET9"/>
<dbReference type="Gene3D" id="3.80.10.10">
    <property type="entry name" value="Ribonuclease Inhibitor"/>
    <property type="match status" value="1"/>
</dbReference>
<dbReference type="GO" id="GO:0005737">
    <property type="term" value="C:cytoplasm"/>
    <property type="evidence" value="ECO:0007669"/>
    <property type="project" value="TreeGrafter"/>
</dbReference>
<dbReference type="SUPFAM" id="SSF52058">
    <property type="entry name" value="L domain-like"/>
    <property type="match status" value="1"/>
</dbReference>
<dbReference type="PANTHER" id="PTHR48051:SF1">
    <property type="entry name" value="RAS SUPPRESSOR PROTEIN 1"/>
    <property type="match status" value="1"/>
</dbReference>
<accession>A0A8K0TET9</accession>
<evidence type="ECO:0000256" key="3">
    <source>
        <dbReference type="SAM" id="MobiDB-lite"/>
    </source>
</evidence>
<organism evidence="4 5">
    <name type="scientific">Plectosphaerella cucumerina</name>
    <dbReference type="NCBI Taxonomy" id="40658"/>
    <lineage>
        <taxon>Eukaryota</taxon>
        <taxon>Fungi</taxon>
        <taxon>Dikarya</taxon>
        <taxon>Ascomycota</taxon>
        <taxon>Pezizomycotina</taxon>
        <taxon>Sordariomycetes</taxon>
        <taxon>Hypocreomycetidae</taxon>
        <taxon>Glomerellales</taxon>
        <taxon>Plectosphaerellaceae</taxon>
        <taxon>Plectosphaerella</taxon>
    </lineage>
</organism>
<dbReference type="InterPro" id="IPR032675">
    <property type="entry name" value="LRR_dom_sf"/>
</dbReference>
<dbReference type="InterPro" id="IPR001611">
    <property type="entry name" value="Leu-rich_rpt"/>
</dbReference>
<dbReference type="SMART" id="SM00369">
    <property type="entry name" value="LRR_TYP"/>
    <property type="match status" value="2"/>
</dbReference>
<dbReference type="InterPro" id="IPR050216">
    <property type="entry name" value="LRR_domain-containing"/>
</dbReference>
<proteinExistence type="predicted"/>
<comment type="caution">
    <text evidence="4">The sequence shown here is derived from an EMBL/GenBank/DDBJ whole genome shotgun (WGS) entry which is preliminary data.</text>
</comment>
<name>A0A8K0TET9_9PEZI</name>
<keyword evidence="1" id="KW-0433">Leucine-rich repeat</keyword>
<gene>
    <name evidence="4" type="ORF">B0T11DRAFT_82393</name>
</gene>
<dbReference type="Proteomes" id="UP000813385">
    <property type="component" value="Unassembled WGS sequence"/>
</dbReference>
<dbReference type="EMBL" id="JAGPXD010000003">
    <property type="protein sequence ID" value="KAH7362255.1"/>
    <property type="molecule type" value="Genomic_DNA"/>
</dbReference>
<evidence type="ECO:0000313" key="4">
    <source>
        <dbReference type="EMBL" id="KAH7362255.1"/>
    </source>
</evidence>
<dbReference type="PANTHER" id="PTHR48051">
    <property type="match status" value="1"/>
</dbReference>
<feature type="region of interest" description="Disordered" evidence="3">
    <location>
        <begin position="23"/>
        <end position="58"/>
    </location>
</feature>
<dbReference type="PROSITE" id="PS51450">
    <property type="entry name" value="LRR"/>
    <property type="match status" value="1"/>
</dbReference>
<sequence length="521" mass="57536">MDEEPHLPRLPIGVRWTESQGIVRDPNFRKRGRRESNDSSRRRFESSDPAIFSSDDDPAIDNYVQGARRKRRYVGSWFHQQPLPSSSDSAFDEPIVSRPLPKARRTFKRQLDSGVWLGSDSTDDGFDALQVPKQAKLPIPQPVVAPPKPAISEREREAQRLIQVCLDEGNETVDLSAMGLESLSEGTIRPLNAIVPIPLVAKDVPFEQSPPSIKLILARNPLHRMPSSICDLENLTLLSLRGCGLRELPPAIGRLTKLQTLNLAQNRLTSLPGELLNLLALPSKLQDLFLQGNNFRKAAPSPGDQQEHTIPEEPQFVDMRPGGLYECIGARFLSRSLVEYSDSTGRRTSEFSLEGPFENNKIPVAAPSLVDGGNHLPYSEVTHTPPPRASFVPSLLELAARSCYRSSDLDQLVDYLPDSLPGPRSAVQRAVAQRANGGQECAGCGKILVTPAAQWLEWWQVARVSSGESAQSFTPWTEDREEQAIPFLRKGCTWKCVPESAAVGGWMGGIAINIGVPERED</sequence>
<reference evidence="4" key="1">
    <citation type="journal article" date="2021" name="Nat. Commun.">
        <title>Genetic determinants of endophytism in the Arabidopsis root mycobiome.</title>
        <authorList>
            <person name="Mesny F."/>
            <person name="Miyauchi S."/>
            <person name="Thiergart T."/>
            <person name="Pickel B."/>
            <person name="Atanasova L."/>
            <person name="Karlsson M."/>
            <person name="Huettel B."/>
            <person name="Barry K.W."/>
            <person name="Haridas S."/>
            <person name="Chen C."/>
            <person name="Bauer D."/>
            <person name="Andreopoulos W."/>
            <person name="Pangilinan J."/>
            <person name="LaButti K."/>
            <person name="Riley R."/>
            <person name="Lipzen A."/>
            <person name="Clum A."/>
            <person name="Drula E."/>
            <person name="Henrissat B."/>
            <person name="Kohler A."/>
            <person name="Grigoriev I.V."/>
            <person name="Martin F.M."/>
            <person name="Hacquard S."/>
        </authorList>
    </citation>
    <scope>NUCLEOTIDE SEQUENCE</scope>
    <source>
        <strain evidence="4">MPI-CAGE-AT-0016</strain>
    </source>
</reference>
<feature type="compositionally biased region" description="Basic and acidic residues" evidence="3">
    <location>
        <begin position="34"/>
        <end position="46"/>
    </location>
</feature>
<dbReference type="Pfam" id="PF00560">
    <property type="entry name" value="LRR_1"/>
    <property type="match status" value="2"/>
</dbReference>
<keyword evidence="2" id="KW-0677">Repeat</keyword>
<dbReference type="InterPro" id="IPR003591">
    <property type="entry name" value="Leu-rich_rpt_typical-subtyp"/>
</dbReference>
<evidence type="ECO:0000256" key="1">
    <source>
        <dbReference type="ARBA" id="ARBA00022614"/>
    </source>
</evidence>
<protein>
    <submittedName>
        <fullName evidence="4">Uncharacterized protein</fullName>
    </submittedName>
</protein>